<dbReference type="AlphaFoldDB" id="A0A2S7A7D9"/>
<feature type="domain" description="Anti-sigma K factor RskA C-terminal" evidence="1">
    <location>
        <begin position="123"/>
        <end position="270"/>
    </location>
</feature>
<evidence type="ECO:0000313" key="3">
    <source>
        <dbReference type="Proteomes" id="UP000238049"/>
    </source>
</evidence>
<proteinExistence type="predicted"/>
<dbReference type="Proteomes" id="UP000238049">
    <property type="component" value="Unassembled WGS sequence"/>
</dbReference>
<dbReference type="Pfam" id="PF10099">
    <property type="entry name" value="RskA_C"/>
    <property type="match status" value="1"/>
</dbReference>
<evidence type="ECO:0000259" key="1">
    <source>
        <dbReference type="Pfam" id="PF10099"/>
    </source>
</evidence>
<sequence length="284" mass="29519">MSGTMSTPLPIDQEPPRDVLAGEYVLGLLSADQRLAAEQRVATDGQFAQAVTQWQDHLAPLLDEIAAVTPPGQVWARIRQTLGFDTPLHAVASAPSATPPSGTPKPAVWNSVRFWRWTSAAGLATAAVCVLALLNLRTPPAAVQPPPGTDTVVQTPVTPPAATTAPATGLAMTSTLATEDGRPGYVALMDADKHTITVTPLDRTATADKVPELWLITPDGKAHSMGTFDDQRARRAQIPDQLMPMLSNEAILAVTLEPPGGAPGGIATGTVVAKGGISTLAMAP</sequence>
<dbReference type="PANTHER" id="PTHR37461:SF1">
    <property type="entry name" value="ANTI-SIGMA-K FACTOR RSKA"/>
    <property type="match status" value="1"/>
</dbReference>
<gene>
    <name evidence="2" type="ORF">XarbCFBP7409_02090</name>
</gene>
<comment type="caution">
    <text evidence="2">The sequence shown here is derived from an EMBL/GenBank/DDBJ whole genome shotgun (WGS) entry which is preliminary data.</text>
</comment>
<dbReference type="GO" id="GO:0005886">
    <property type="term" value="C:plasma membrane"/>
    <property type="evidence" value="ECO:0007669"/>
    <property type="project" value="InterPro"/>
</dbReference>
<name>A0A2S7A7D9_9XANT</name>
<dbReference type="EMBL" id="MDSL01000003">
    <property type="protein sequence ID" value="PPU03954.1"/>
    <property type="molecule type" value="Genomic_DNA"/>
</dbReference>
<accession>A0A2S7A7D9</accession>
<protein>
    <recommendedName>
        <fullName evidence="1">Anti-sigma K factor RskA C-terminal domain-containing protein</fullName>
    </recommendedName>
</protein>
<dbReference type="InterPro" id="IPR051474">
    <property type="entry name" value="Anti-sigma-K/W_factor"/>
</dbReference>
<reference evidence="2 3" key="1">
    <citation type="submission" date="2016-08" db="EMBL/GenBank/DDBJ databases">
        <title>Evolution of the type three secretion system and type three effector repertoires in Xanthomonas.</title>
        <authorList>
            <person name="Merda D."/>
            <person name="Briand M."/>
            <person name="Bosis E."/>
            <person name="Rousseau C."/>
            <person name="Portier P."/>
            <person name="Jacques M.-A."/>
            <person name="Fischer-Le Saux M."/>
        </authorList>
    </citation>
    <scope>NUCLEOTIDE SEQUENCE [LARGE SCALE GENOMIC DNA]</scope>
    <source>
        <strain evidence="2 3">CFBP 7409</strain>
    </source>
</reference>
<dbReference type="PANTHER" id="PTHR37461">
    <property type="entry name" value="ANTI-SIGMA-K FACTOR RSKA"/>
    <property type="match status" value="1"/>
</dbReference>
<dbReference type="GO" id="GO:0016989">
    <property type="term" value="F:sigma factor antagonist activity"/>
    <property type="evidence" value="ECO:0007669"/>
    <property type="project" value="TreeGrafter"/>
</dbReference>
<dbReference type="InterPro" id="IPR018764">
    <property type="entry name" value="RskA_C"/>
</dbReference>
<organism evidence="2 3">
    <name type="scientific">Xanthomonas arboricola pv. guizotiae</name>
    <dbReference type="NCBI Taxonomy" id="487867"/>
    <lineage>
        <taxon>Bacteria</taxon>
        <taxon>Pseudomonadati</taxon>
        <taxon>Pseudomonadota</taxon>
        <taxon>Gammaproteobacteria</taxon>
        <taxon>Lysobacterales</taxon>
        <taxon>Lysobacteraceae</taxon>
        <taxon>Xanthomonas</taxon>
    </lineage>
</organism>
<evidence type="ECO:0000313" key="2">
    <source>
        <dbReference type="EMBL" id="PPU03954.1"/>
    </source>
</evidence>
<dbReference type="GO" id="GO:0006417">
    <property type="term" value="P:regulation of translation"/>
    <property type="evidence" value="ECO:0007669"/>
    <property type="project" value="TreeGrafter"/>
</dbReference>